<dbReference type="EMBL" id="CP109011">
    <property type="protein sequence ID" value="WUT45984.1"/>
    <property type="molecule type" value="Genomic_DNA"/>
</dbReference>
<accession>A0ABZ1X1U3</accession>
<name>A0ABZ1X1U3_9ACTN</name>
<dbReference type="SMART" id="SM00093">
    <property type="entry name" value="SERPIN"/>
    <property type="match status" value="1"/>
</dbReference>
<dbReference type="RefSeq" id="WP_329266931.1">
    <property type="nucleotide sequence ID" value="NZ_CP109011.1"/>
</dbReference>
<evidence type="ECO:0000256" key="1">
    <source>
        <dbReference type="RuleBase" id="RU000411"/>
    </source>
</evidence>
<protein>
    <submittedName>
        <fullName evidence="3">Serpin family protein</fullName>
    </submittedName>
</protein>
<dbReference type="InterPro" id="IPR042178">
    <property type="entry name" value="Serpin_sf_1"/>
</dbReference>
<dbReference type="SUPFAM" id="SSF56574">
    <property type="entry name" value="Serpins"/>
    <property type="match status" value="2"/>
</dbReference>
<evidence type="ECO:0000313" key="4">
    <source>
        <dbReference type="Proteomes" id="UP001432168"/>
    </source>
</evidence>
<keyword evidence="4" id="KW-1185">Reference proteome</keyword>
<reference evidence="3" key="1">
    <citation type="submission" date="2022-10" db="EMBL/GenBank/DDBJ databases">
        <title>The complete genomes of actinobacterial strains from the NBC collection.</title>
        <authorList>
            <person name="Joergensen T.S."/>
            <person name="Alvarez Arevalo M."/>
            <person name="Sterndorff E.B."/>
            <person name="Faurdal D."/>
            <person name="Vuksanovic O."/>
            <person name="Mourched A.-S."/>
            <person name="Charusanti P."/>
            <person name="Shaw S."/>
            <person name="Blin K."/>
            <person name="Weber T."/>
        </authorList>
    </citation>
    <scope>NUCLEOTIDE SEQUENCE</scope>
    <source>
        <strain evidence="3">NBC_00686</strain>
    </source>
</reference>
<dbReference type="PANTHER" id="PTHR11461">
    <property type="entry name" value="SERINE PROTEASE INHIBITOR, SERPIN"/>
    <property type="match status" value="1"/>
</dbReference>
<evidence type="ECO:0000259" key="2">
    <source>
        <dbReference type="SMART" id="SM00093"/>
    </source>
</evidence>
<comment type="similarity">
    <text evidence="1">Belongs to the serpin family.</text>
</comment>
<gene>
    <name evidence="3" type="ORF">OG929_28425</name>
</gene>
<dbReference type="PANTHER" id="PTHR11461:SF211">
    <property type="entry name" value="GH10112P-RELATED"/>
    <property type="match status" value="1"/>
</dbReference>
<sequence>MSSGGTVFSAAGVWPLLAFLADGAQGAARAELARALGVPAEQAAAAARELLAELADAKALDAALGLWTKRTLEPREEWEAGLPTDAHGVLTGDPALDRREMDAWAAKRTGGLIERMPVEVRDDTELVLASALALRTTWQRPFEARPVRPSTGPWQGRTLRGLHRRSVRPDRAGVATAPAGRVTEVKVLGDNGVDVHLLLGDEHMTPGQVLAAGAALLDGTCPVVRGSLLPLGPAGPGLRVEERPCADPRQPTLEVTTAAFEMRAQHDLLDLHELFGLTAARDGRQGHFPGISASPLAVGSARQSVLARFDALGFEAAAVTAVAAAPGGPPPTPRYLSTVVTAAFDRPFGFLAVHRRTRLALTAGWVAEPVPFH</sequence>
<dbReference type="Gene3D" id="3.30.497.10">
    <property type="entry name" value="Antithrombin, subunit I, domain 2"/>
    <property type="match status" value="2"/>
</dbReference>
<feature type="domain" description="Serpin" evidence="2">
    <location>
        <begin position="1"/>
        <end position="369"/>
    </location>
</feature>
<dbReference type="InterPro" id="IPR036186">
    <property type="entry name" value="Serpin_sf"/>
</dbReference>
<dbReference type="InterPro" id="IPR023796">
    <property type="entry name" value="Serpin_dom"/>
</dbReference>
<organism evidence="3 4">
    <name type="scientific">Streptomyces pseudovenezuelae</name>
    <dbReference type="NCBI Taxonomy" id="67350"/>
    <lineage>
        <taxon>Bacteria</taxon>
        <taxon>Bacillati</taxon>
        <taxon>Actinomycetota</taxon>
        <taxon>Actinomycetes</taxon>
        <taxon>Kitasatosporales</taxon>
        <taxon>Streptomycetaceae</taxon>
        <taxon>Streptomyces</taxon>
        <taxon>Streptomyces aurantiacus group</taxon>
    </lineage>
</organism>
<dbReference type="InterPro" id="IPR000215">
    <property type="entry name" value="Serpin_fam"/>
</dbReference>
<dbReference type="Pfam" id="PF00079">
    <property type="entry name" value="Serpin"/>
    <property type="match status" value="2"/>
</dbReference>
<evidence type="ECO:0000313" key="3">
    <source>
        <dbReference type="EMBL" id="WUT45984.1"/>
    </source>
</evidence>
<dbReference type="Proteomes" id="UP001432168">
    <property type="component" value="Chromosome"/>
</dbReference>
<proteinExistence type="inferred from homology"/>